<protein>
    <submittedName>
        <fullName evidence="2">Uncharacterized protein</fullName>
    </submittedName>
</protein>
<keyword evidence="1" id="KW-0472">Membrane</keyword>
<dbReference type="PROSITE" id="PS51257">
    <property type="entry name" value="PROKAR_LIPOPROTEIN"/>
    <property type="match status" value="1"/>
</dbReference>
<dbReference type="AlphaFoldDB" id="A0A918XJ37"/>
<feature type="transmembrane region" description="Helical" evidence="1">
    <location>
        <begin position="21"/>
        <end position="46"/>
    </location>
</feature>
<dbReference type="RefSeq" id="WP_017576868.1">
    <property type="nucleotide sequence ID" value="NZ_BMXL01000029.1"/>
</dbReference>
<dbReference type="Proteomes" id="UP000654947">
    <property type="component" value="Unassembled WGS sequence"/>
</dbReference>
<dbReference type="EMBL" id="BMXL01000029">
    <property type="protein sequence ID" value="GHD34223.1"/>
    <property type="molecule type" value="Genomic_DNA"/>
</dbReference>
<organism evidence="2 3">
    <name type="scientific">Nocardiopsis kunsanensis</name>
    <dbReference type="NCBI Taxonomy" id="141693"/>
    <lineage>
        <taxon>Bacteria</taxon>
        <taxon>Bacillati</taxon>
        <taxon>Actinomycetota</taxon>
        <taxon>Actinomycetes</taxon>
        <taxon>Streptosporangiales</taxon>
        <taxon>Nocardiopsidaceae</taxon>
        <taxon>Nocardiopsis</taxon>
    </lineage>
</organism>
<reference evidence="2 3" key="1">
    <citation type="journal article" date="2014" name="Int. J. Syst. Evol. Microbiol.">
        <title>Complete genome sequence of Corynebacterium casei LMG S-19264T (=DSM 44701T), isolated from a smear-ripened cheese.</title>
        <authorList>
            <consortium name="US DOE Joint Genome Institute (JGI-PGF)"/>
            <person name="Walter F."/>
            <person name="Albersmeier A."/>
            <person name="Kalinowski J."/>
            <person name="Ruckert C."/>
        </authorList>
    </citation>
    <scope>NUCLEOTIDE SEQUENCE [LARGE SCALE GENOMIC DNA]</scope>
    <source>
        <strain evidence="2 3">KCTC 19473</strain>
    </source>
</reference>
<evidence type="ECO:0000313" key="3">
    <source>
        <dbReference type="Proteomes" id="UP000654947"/>
    </source>
</evidence>
<keyword evidence="1" id="KW-1133">Transmembrane helix</keyword>
<keyword evidence="1" id="KW-0812">Transmembrane</keyword>
<comment type="caution">
    <text evidence="2">The sequence shown here is derived from an EMBL/GenBank/DDBJ whole genome shotgun (WGS) entry which is preliminary data.</text>
</comment>
<name>A0A918XJ37_9ACTN</name>
<proteinExistence type="predicted"/>
<sequence length="47" mass="4680">MSNKPKVSKAGPLSKDVKSVVLYNMISVVSLACFAALGLSVAAAAAA</sequence>
<evidence type="ECO:0000256" key="1">
    <source>
        <dbReference type="SAM" id="Phobius"/>
    </source>
</evidence>
<keyword evidence="3" id="KW-1185">Reference proteome</keyword>
<evidence type="ECO:0000313" key="2">
    <source>
        <dbReference type="EMBL" id="GHD34223.1"/>
    </source>
</evidence>
<accession>A0A918XJ37</accession>
<gene>
    <name evidence="2" type="ORF">GCM10007147_39630</name>
</gene>